<name>A0A381VBH9_9ZZZZ</name>
<evidence type="ECO:0000313" key="2">
    <source>
        <dbReference type="EMBL" id="SVA37027.1"/>
    </source>
</evidence>
<gene>
    <name evidence="2" type="ORF">METZ01_LOCUS89881</name>
</gene>
<protein>
    <submittedName>
        <fullName evidence="2">Uncharacterized protein</fullName>
    </submittedName>
</protein>
<dbReference type="AlphaFoldDB" id="A0A381VBH9"/>
<sequence length="39" mass="4153">MSKNSKIILGLAVVVVLALFVMLFMGLGEKPVTVPRAPL</sequence>
<evidence type="ECO:0000256" key="1">
    <source>
        <dbReference type="SAM" id="Phobius"/>
    </source>
</evidence>
<dbReference type="EMBL" id="UINC01008218">
    <property type="protein sequence ID" value="SVA37027.1"/>
    <property type="molecule type" value="Genomic_DNA"/>
</dbReference>
<keyword evidence="1" id="KW-0472">Membrane</keyword>
<keyword evidence="1" id="KW-0812">Transmembrane</keyword>
<organism evidence="2">
    <name type="scientific">marine metagenome</name>
    <dbReference type="NCBI Taxonomy" id="408172"/>
    <lineage>
        <taxon>unclassified sequences</taxon>
        <taxon>metagenomes</taxon>
        <taxon>ecological metagenomes</taxon>
    </lineage>
</organism>
<accession>A0A381VBH9</accession>
<feature type="transmembrane region" description="Helical" evidence="1">
    <location>
        <begin position="7"/>
        <end position="27"/>
    </location>
</feature>
<proteinExistence type="predicted"/>
<reference evidence="2" key="1">
    <citation type="submission" date="2018-05" db="EMBL/GenBank/DDBJ databases">
        <authorList>
            <person name="Lanie J.A."/>
            <person name="Ng W.-L."/>
            <person name="Kazmierczak K.M."/>
            <person name="Andrzejewski T.M."/>
            <person name="Davidsen T.M."/>
            <person name="Wayne K.J."/>
            <person name="Tettelin H."/>
            <person name="Glass J.I."/>
            <person name="Rusch D."/>
            <person name="Podicherti R."/>
            <person name="Tsui H.-C.T."/>
            <person name="Winkler M.E."/>
        </authorList>
    </citation>
    <scope>NUCLEOTIDE SEQUENCE</scope>
</reference>
<keyword evidence="1" id="KW-1133">Transmembrane helix</keyword>